<dbReference type="AlphaFoldDB" id="A0A433DFK5"/>
<dbReference type="OrthoDB" id="4038264at2759"/>
<reference evidence="1 2" key="1">
    <citation type="journal article" date="2018" name="New Phytol.">
        <title>Phylogenomics of Endogonaceae and evolution of mycorrhizas within Mucoromycota.</title>
        <authorList>
            <person name="Chang Y."/>
            <person name="Desiro A."/>
            <person name="Na H."/>
            <person name="Sandor L."/>
            <person name="Lipzen A."/>
            <person name="Clum A."/>
            <person name="Barry K."/>
            <person name="Grigoriev I.V."/>
            <person name="Martin F.M."/>
            <person name="Stajich J.E."/>
            <person name="Smith M.E."/>
            <person name="Bonito G."/>
            <person name="Spatafora J.W."/>
        </authorList>
    </citation>
    <scope>NUCLEOTIDE SEQUENCE [LARGE SCALE GENOMIC DNA]</scope>
    <source>
        <strain evidence="1 2">GMNB39</strain>
    </source>
</reference>
<sequence length="99" mass="10419">MKRVNSLLLELRANGDDLVNQILDGDDAEFAEGLFNNSVVGEGDALLVDLGVAALVDEFADGFEIGLTVGDVGFNELEHLLGSGGEANENAVVDLEQTE</sequence>
<name>A0A433DFK5_9FUNG</name>
<keyword evidence="2" id="KW-1185">Reference proteome</keyword>
<organism evidence="1 2">
    <name type="scientific">Jimgerdemannia flammicorona</name>
    <dbReference type="NCBI Taxonomy" id="994334"/>
    <lineage>
        <taxon>Eukaryota</taxon>
        <taxon>Fungi</taxon>
        <taxon>Fungi incertae sedis</taxon>
        <taxon>Mucoromycota</taxon>
        <taxon>Mucoromycotina</taxon>
        <taxon>Endogonomycetes</taxon>
        <taxon>Endogonales</taxon>
        <taxon>Endogonaceae</taxon>
        <taxon>Jimgerdemannia</taxon>
    </lineage>
</organism>
<evidence type="ECO:0000313" key="1">
    <source>
        <dbReference type="EMBL" id="RUP49607.1"/>
    </source>
</evidence>
<gene>
    <name evidence="1" type="ORF">BC936DRAFT_142056</name>
</gene>
<protein>
    <submittedName>
        <fullName evidence="1">Uncharacterized protein</fullName>
    </submittedName>
</protein>
<dbReference type="Proteomes" id="UP000268093">
    <property type="component" value="Unassembled WGS sequence"/>
</dbReference>
<proteinExistence type="predicted"/>
<dbReference type="EMBL" id="RBNI01002142">
    <property type="protein sequence ID" value="RUP49607.1"/>
    <property type="molecule type" value="Genomic_DNA"/>
</dbReference>
<evidence type="ECO:0000313" key="2">
    <source>
        <dbReference type="Proteomes" id="UP000268093"/>
    </source>
</evidence>
<comment type="caution">
    <text evidence="1">The sequence shown here is derived from an EMBL/GenBank/DDBJ whole genome shotgun (WGS) entry which is preliminary data.</text>
</comment>
<accession>A0A433DFK5</accession>